<evidence type="ECO:0000313" key="5">
    <source>
        <dbReference type="Proteomes" id="UP000293162"/>
    </source>
</evidence>
<dbReference type="Gene3D" id="2.40.128.600">
    <property type="match status" value="1"/>
</dbReference>
<proteinExistence type="predicted"/>
<sequence length="607" mass="68399">MKKTATLLTALLLILFVSTETIAQLSSQKIDSLVENALLKLKVAGAAVAIVKDGKVIHQKGYGLASVTTKEKVNEYTNFQIGSNTKSFTTAALAILEDEGKLKWTDKVKDHLPEFKMYNDYVTENFNIQDLLTHRSGLGLGAGDLMFFPDGSNFTIKDVLTSFQYFKPVSAFRTKYDYDNLLYIVAGEVIARASGMSYDAFVQKRIVEPLQMKNTFVGSMMKDKSNRATPHSAVSGSIKTIAAQEAGVDSPAGGILSNVADMSKWMLTQLNRGKYGADLKSTLFSSKNHNEMWRLHTVLETNRFPRYNSHFNGYGLGWFLTDVKGNLKVSHTGGLPGMISEVTMIPDLNLGFVILTNSDEGGAFLQAVSSTISDSYLGLDDYGWTDKVAGWMQYQQNMGDGVTKKVWEKVESAKNVKVKNYDFIGIYEDSWFGKIEVFEKDKNLWFKSYRSPKLNGPMAFYNANTFAIKWEYQAMNADALAMFSLDEKGRAQSIKMRGISSNIDFSFDFQDLDLQRKDDFKAYEGYYTFQFEPGKDVYIKILTKNGHLGLIETWHGGEITLDQQSELEFFNETRNYPIKFTKNKEGAIVEMLVHNKDVWKKADNYKP</sequence>
<comment type="caution">
    <text evidence="4">The sequence shown here is derived from an EMBL/GenBank/DDBJ whole genome shotgun (WGS) entry which is preliminary data.</text>
</comment>
<feature type="chain" id="PRO_5020803684" evidence="1">
    <location>
        <begin position="24"/>
        <end position="607"/>
    </location>
</feature>
<dbReference type="PANTHER" id="PTHR46825:SF15">
    <property type="entry name" value="BETA-LACTAMASE-RELATED DOMAIN-CONTAINING PROTEIN"/>
    <property type="match status" value="1"/>
</dbReference>
<dbReference type="GO" id="GO:0016787">
    <property type="term" value="F:hydrolase activity"/>
    <property type="evidence" value="ECO:0007669"/>
    <property type="project" value="UniProtKB-KW"/>
</dbReference>
<dbReference type="Pfam" id="PF00144">
    <property type="entry name" value="Beta-lactamase"/>
    <property type="match status" value="1"/>
</dbReference>
<evidence type="ECO:0000259" key="2">
    <source>
        <dbReference type="Pfam" id="PF00144"/>
    </source>
</evidence>
<gene>
    <name evidence="4" type="ORF">EWM59_17690</name>
</gene>
<dbReference type="Proteomes" id="UP000293162">
    <property type="component" value="Unassembled WGS sequence"/>
</dbReference>
<dbReference type="SUPFAM" id="SSF56601">
    <property type="entry name" value="beta-lactamase/transpeptidase-like"/>
    <property type="match status" value="1"/>
</dbReference>
<keyword evidence="4" id="KW-0378">Hydrolase</keyword>
<dbReference type="AlphaFoldDB" id="A0A4Q5LXF5"/>
<organism evidence="4 5">
    <name type="scientific">Emticicia agri</name>
    <dbReference type="NCBI Taxonomy" id="2492393"/>
    <lineage>
        <taxon>Bacteria</taxon>
        <taxon>Pseudomonadati</taxon>
        <taxon>Bacteroidota</taxon>
        <taxon>Cytophagia</taxon>
        <taxon>Cytophagales</taxon>
        <taxon>Leadbetterellaceae</taxon>
        <taxon>Emticicia</taxon>
    </lineage>
</organism>
<keyword evidence="1" id="KW-0732">Signal</keyword>
<dbReference type="InterPro" id="IPR001466">
    <property type="entry name" value="Beta-lactam-related"/>
</dbReference>
<dbReference type="PANTHER" id="PTHR46825">
    <property type="entry name" value="D-ALANYL-D-ALANINE-CARBOXYPEPTIDASE/ENDOPEPTIDASE AMPH"/>
    <property type="match status" value="1"/>
</dbReference>
<feature type="domain" description="Beta-lactamase-related" evidence="2">
    <location>
        <begin position="31"/>
        <end position="362"/>
    </location>
</feature>
<dbReference type="OrthoDB" id="1522765at2"/>
<evidence type="ECO:0000256" key="1">
    <source>
        <dbReference type="SAM" id="SignalP"/>
    </source>
</evidence>
<feature type="signal peptide" evidence="1">
    <location>
        <begin position="1"/>
        <end position="23"/>
    </location>
</feature>
<feature type="domain" description="Peptidase S12 Pab87-related C-terminal" evidence="3">
    <location>
        <begin position="422"/>
        <end position="516"/>
    </location>
</feature>
<protein>
    <submittedName>
        <fullName evidence="4">Serine hydrolase</fullName>
    </submittedName>
</protein>
<dbReference type="EMBL" id="SEWF01000028">
    <property type="protein sequence ID" value="RYU94299.1"/>
    <property type="molecule type" value="Genomic_DNA"/>
</dbReference>
<dbReference type="Pfam" id="PF11954">
    <property type="entry name" value="DUF3471"/>
    <property type="match status" value="1"/>
</dbReference>
<reference evidence="4 5" key="1">
    <citation type="submission" date="2019-02" db="EMBL/GenBank/DDBJ databases">
        <title>Bacterial novel species Emticicia sp. 17J42-9 isolated from soil.</title>
        <authorList>
            <person name="Jung H.-Y."/>
        </authorList>
    </citation>
    <scope>NUCLEOTIDE SEQUENCE [LARGE SCALE GENOMIC DNA]</scope>
    <source>
        <strain evidence="4 5">17J42-9</strain>
    </source>
</reference>
<evidence type="ECO:0000259" key="3">
    <source>
        <dbReference type="Pfam" id="PF11954"/>
    </source>
</evidence>
<dbReference type="Gene3D" id="3.40.710.10">
    <property type="entry name" value="DD-peptidase/beta-lactamase superfamily"/>
    <property type="match status" value="1"/>
</dbReference>
<keyword evidence="5" id="KW-1185">Reference proteome</keyword>
<dbReference type="InterPro" id="IPR012338">
    <property type="entry name" value="Beta-lactam/transpept-like"/>
</dbReference>
<evidence type="ECO:0000313" key="4">
    <source>
        <dbReference type="EMBL" id="RYU94299.1"/>
    </source>
</evidence>
<dbReference type="InterPro" id="IPR021860">
    <property type="entry name" value="Peptidase_S12_Pab87-rel_C"/>
</dbReference>
<dbReference type="InterPro" id="IPR050491">
    <property type="entry name" value="AmpC-like"/>
</dbReference>
<accession>A0A4Q5LXF5</accession>
<name>A0A4Q5LXF5_9BACT</name>